<evidence type="ECO:0000256" key="1">
    <source>
        <dbReference type="ARBA" id="ARBA00022801"/>
    </source>
</evidence>
<reference evidence="3" key="1">
    <citation type="submission" date="2018-05" db="EMBL/GenBank/DDBJ databases">
        <authorList>
            <person name="Lanie J.A."/>
            <person name="Ng W.-L."/>
            <person name="Kazmierczak K.M."/>
            <person name="Andrzejewski T.M."/>
            <person name="Davidsen T.M."/>
            <person name="Wayne K.J."/>
            <person name="Tettelin H."/>
            <person name="Glass J.I."/>
            <person name="Rusch D."/>
            <person name="Podicherti R."/>
            <person name="Tsui H.-C.T."/>
            <person name="Winkler M.E."/>
        </authorList>
    </citation>
    <scope>NUCLEOTIDE SEQUENCE</scope>
</reference>
<dbReference type="PANTHER" id="PTHR42977">
    <property type="entry name" value="HYDROLASE-RELATED"/>
    <property type="match status" value="1"/>
</dbReference>
<dbReference type="GO" id="GO:0004301">
    <property type="term" value="F:epoxide hydrolase activity"/>
    <property type="evidence" value="ECO:0007669"/>
    <property type="project" value="TreeGrafter"/>
</dbReference>
<dbReference type="PRINTS" id="PR00111">
    <property type="entry name" value="ABHYDROLASE"/>
</dbReference>
<organism evidence="3">
    <name type="scientific">marine metagenome</name>
    <dbReference type="NCBI Taxonomy" id="408172"/>
    <lineage>
        <taxon>unclassified sequences</taxon>
        <taxon>metagenomes</taxon>
        <taxon>ecological metagenomes</taxon>
    </lineage>
</organism>
<dbReference type="Gene3D" id="3.40.50.1820">
    <property type="entry name" value="alpha/beta hydrolase"/>
    <property type="match status" value="1"/>
</dbReference>
<dbReference type="Pfam" id="PF00561">
    <property type="entry name" value="Abhydrolase_1"/>
    <property type="match status" value="1"/>
</dbReference>
<sequence length="315" mass="35892">MAIEILRTPDERFENLQDFPFKPNYMQIGDFRVHYLDEGPSDGLPILLIHGEPTWSYLFRKMIPIFTAAGHRIIAPDLIGFGKSDKLANRKDYSYRLQVDVMLELVQKLNLNGVTFFGQDWGGLIGLRVIATEPERFERIVVSNTGLPSAAGLKGWIGYPIFKFMVWRQGAISFEEFQSKVTFPRWVAYTYHVDELPIDTLMNNATTDESIGAAYEAPFPSKSYKVGPQIMPYLVPSQLRENERAWKVFESWDKPFLVAFTDKDPITRGGEKIFLKRVPVAQNITIKGAGHFVQEDAGEEIATIINEFIAGKEFK</sequence>
<evidence type="ECO:0000259" key="2">
    <source>
        <dbReference type="Pfam" id="PF00561"/>
    </source>
</evidence>
<accession>A0A381QUZ7</accession>
<protein>
    <recommendedName>
        <fullName evidence="2">AB hydrolase-1 domain-containing protein</fullName>
    </recommendedName>
</protein>
<keyword evidence="1" id="KW-0378">Hydrolase</keyword>
<dbReference type="SUPFAM" id="SSF53474">
    <property type="entry name" value="alpha/beta-Hydrolases"/>
    <property type="match status" value="1"/>
</dbReference>
<evidence type="ECO:0000313" key="3">
    <source>
        <dbReference type="EMBL" id="SUZ82794.1"/>
    </source>
</evidence>
<dbReference type="NCBIfam" id="NF002043">
    <property type="entry name" value="PRK00870.1"/>
    <property type="match status" value="1"/>
</dbReference>
<feature type="domain" description="AB hydrolase-1" evidence="2">
    <location>
        <begin position="45"/>
        <end position="296"/>
    </location>
</feature>
<name>A0A381QUZ7_9ZZZZ</name>
<dbReference type="InterPro" id="IPR029058">
    <property type="entry name" value="AB_hydrolase_fold"/>
</dbReference>
<dbReference type="EMBL" id="UINC01001523">
    <property type="protein sequence ID" value="SUZ82794.1"/>
    <property type="molecule type" value="Genomic_DNA"/>
</dbReference>
<gene>
    <name evidence="3" type="ORF">METZ01_LOCUS35648</name>
</gene>
<dbReference type="InterPro" id="IPR000073">
    <property type="entry name" value="AB_hydrolase_1"/>
</dbReference>
<dbReference type="AlphaFoldDB" id="A0A381QUZ7"/>
<dbReference type="PANTHER" id="PTHR42977:SF3">
    <property type="entry name" value="AB HYDROLASE-1 DOMAIN-CONTAINING PROTEIN"/>
    <property type="match status" value="1"/>
</dbReference>
<dbReference type="InterPro" id="IPR051340">
    <property type="entry name" value="Haloalkane_dehalogenase"/>
</dbReference>
<proteinExistence type="predicted"/>
<dbReference type="InterPro" id="IPR000639">
    <property type="entry name" value="Epox_hydrolase-like"/>
</dbReference>
<dbReference type="PRINTS" id="PR00412">
    <property type="entry name" value="EPOXHYDRLASE"/>
</dbReference>